<dbReference type="InterPro" id="IPR056327">
    <property type="entry name" value="ARMC9_CTLH-like_dom"/>
</dbReference>
<proteinExistence type="predicted"/>
<evidence type="ECO:0000259" key="1">
    <source>
        <dbReference type="Pfam" id="PF23138"/>
    </source>
</evidence>
<dbReference type="EMBL" id="GL378342">
    <property type="protein sequence ID" value="EFJ47905.1"/>
    <property type="molecule type" value="Genomic_DNA"/>
</dbReference>
<dbReference type="KEGG" id="vcn:VOLCADRAFT_33975"/>
<gene>
    <name evidence="2" type="ORF">VOLCADRAFT_33975</name>
</gene>
<dbReference type="PANTHER" id="PTHR14881:SF4">
    <property type="entry name" value="LISH DOMAIN-CONTAINING PROTEIN ARMC9"/>
    <property type="match status" value="1"/>
</dbReference>
<feature type="non-terminal residue" evidence="2">
    <location>
        <position position="1"/>
    </location>
</feature>
<dbReference type="GO" id="GO:0097542">
    <property type="term" value="C:ciliary tip"/>
    <property type="evidence" value="ECO:0007669"/>
    <property type="project" value="TreeGrafter"/>
</dbReference>
<dbReference type="GO" id="GO:0060271">
    <property type="term" value="P:cilium assembly"/>
    <property type="evidence" value="ECO:0007669"/>
    <property type="project" value="InterPro"/>
</dbReference>
<dbReference type="PANTHER" id="PTHR14881">
    <property type="entry name" value="LISH DOMAIN-CONTAINING PROTEIN ARMC9"/>
    <property type="match status" value="1"/>
</dbReference>
<dbReference type="RefSeq" id="XP_002951011.1">
    <property type="nucleotide sequence ID" value="XM_002950965.1"/>
</dbReference>
<evidence type="ECO:0000313" key="2">
    <source>
        <dbReference type="EMBL" id="EFJ47905.1"/>
    </source>
</evidence>
<evidence type="ECO:0000313" key="3">
    <source>
        <dbReference type="Proteomes" id="UP000001058"/>
    </source>
</evidence>
<feature type="domain" description="ARMC9 CTLH-like" evidence="1">
    <location>
        <begin position="1"/>
        <end position="58"/>
    </location>
</feature>
<dbReference type="GO" id="GO:0005814">
    <property type="term" value="C:centriole"/>
    <property type="evidence" value="ECO:0007669"/>
    <property type="project" value="TreeGrafter"/>
</dbReference>
<dbReference type="InParanoid" id="D8TXG0"/>
<dbReference type="Pfam" id="PF23138">
    <property type="entry name" value="CTLH_Armc9"/>
    <property type="match status" value="1"/>
</dbReference>
<protein>
    <recommendedName>
        <fullName evidence="1">ARMC9 CTLH-like domain-containing protein</fullName>
    </recommendedName>
</protein>
<sequence length="72" mass="8381">FKSYLEGRGAALALTAEFLPYYALPFVQQPEHHPSFEALFQSRWVDEERLQLKNFLEGLTARSGVPQLYIMY</sequence>
<organism evidence="3">
    <name type="scientific">Volvox carteri f. nagariensis</name>
    <dbReference type="NCBI Taxonomy" id="3068"/>
    <lineage>
        <taxon>Eukaryota</taxon>
        <taxon>Viridiplantae</taxon>
        <taxon>Chlorophyta</taxon>
        <taxon>core chlorophytes</taxon>
        <taxon>Chlorophyceae</taxon>
        <taxon>CS clade</taxon>
        <taxon>Chlamydomonadales</taxon>
        <taxon>Volvocaceae</taxon>
        <taxon>Volvox</taxon>
    </lineage>
</organism>
<keyword evidence="3" id="KW-1185">Reference proteome</keyword>
<dbReference type="Proteomes" id="UP000001058">
    <property type="component" value="Unassembled WGS sequence"/>
</dbReference>
<dbReference type="GO" id="GO:0036064">
    <property type="term" value="C:ciliary basal body"/>
    <property type="evidence" value="ECO:0007669"/>
    <property type="project" value="InterPro"/>
</dbReference>
<name>D8TXG0_VOLCA</name>
<accession>D8TXG0</accession>
<dbReference type="InterPro" id="IPR040369">
    <property type="entry name" value="ARMC9"/>
</dbReference>
<feature type="non-terminal residue" evidence="2">
    <location>
        <position position="72"/>
    </location>
</feature>
<dbReference type="AlphaFoldDB" id="D8TXG0"/>
<reference evidence="2 3" key="1">
    <citation type="journal article" date="2010" name="Science">
        <title>Genomic analysis of organismal complexity in the multicellular green alga Volvox carteri.</title>
        <authorList>
            <person name="Prochnik S.E."/>
            <person name="Umen J."/>
            <person name="Nedelcu A.M."/>
            <person name="Hallmann A."/>
            <person name="Miller S.M."/>
            <person name="Nishii I."/>
            <person name="Ferris P."/>
            <person name="Kuo A."/>
            <person name="Mitros T."/>
            <person name="Fritz-Laylin L.K."/>
            <person name="Hellsten U."/>
            <person name="Chapman J."/>
            <person name="Simakov O."/>
            <person name="Rensing S.A."/>
            <person name="Terry A."/>
            <person name="Pangilinan J."/>
            <person name="Kapitonov V."/>
            <person name="Jurka J."/>
            <person name="Salamov A."/>
            <person name="Shapiro H."/>
            <person name="Schmutz J."/>
            <person name="Grimwood J."/>
            <person name="Lindquist E."/>
            <person name="Lucas S."/>
            <person name="Grigoriev I.V."/>
            <person name="Schmitt R."/>
            <person name="Kirk D."/>
            <person name="Rokhsar D.S."/>
        </authorList>
    </citation>
    <scope>NUCLEOTIDE SEQUENCE [LARGE SCALE GENOMIC DNA]</scope>
    <source>
        <strain evidence="3">f. Nagariensis / Eve</strain>
    </source>
</reference>
<dbReference type="OrthoDB" id="549342at2759"/>
<dbReference type="GeneID" id="9616839"/>